<organism evidence="2 3">
    <name type="scientific">Diaphorina citri</name>
    <name type="common">Asian citrus psyllid</name>
    <dbReference type="NCBI Taxonomy" id="121845"/>
    <lineage>
        <taxon>Eukaryota</taxon>
        <taxon>Metazoa</taxon>
        <taxon>Ecdysozoa</taxon>
        <taxon>Arthropoda</taxon>
        <taxon>Hexapoda</taxon>
        <taxon>Insecta</taxon>
        <taxon>Pterygota</taxon>
        <taxon>Neoptera</taxon>
        <taxon>Paraneoptera</taxon>
        <taxon>Hemiptera</taxon>
        <taxon>Sternorrhyncha</taxon>
        <taxon>Psylloidea</taxon>
        <taxon>Psyllidae</taxon>
        <taxon>Diaphorininae</taxon>
        <taxon>Diaphorina</taxon>
    </lineage>
</organism>
<sequence>MSVFARARGISTSMENASGDTKPATKQMLPRRIFPWDEQLRSMENASGDSKPATKQSTEDSVSSSKHHKHAKKHKDKHEERKDKVHDHGKDKVRKSTGTTVKELLNEKKMDVTSTPPTPAVPIAQHVPVWTSPSSNLNDVIESVVRAAHHEPHTVRTPNSCEFNRPIIFSEDSASLPTSEDVDMSED</sequence>
<name>A0A1S3DED4_DIACI</name>
<reference evidence="3" key="1">
    <citation type="submission" date="2025-08" db="UniProtKB">
        <authorList>
            <consortium name="RefSeq"/>
        </authorList>
    </citation>
    <scope>IDENTIFICATION</scope>
</reference>
<dbReference type="GeneID" id="103516855"/>
<proteinExistence type="predicted"/>
<feature type="compositionally biased region" description="Basic residues" evidence="1">
    <location>
        <begin position="65"/>
        <end position="76"/>
    </location>
</feature>
<dbReference type="KEGG" id="dci:103516855"/>
<keyword evidence="2" id="KW-1185">Reference proteome</keyword>
<dbReference type="Proteomes" id="UP000079169">
    <property type="component" value="Unplaced"/>
</dbReference>
<feature type="compositionally biased region" description="Basic and acidic residues" evidence="1">
    <location>
        <begin position="77"/>
        <end position="90"/>
    </location>
</feature>
<dbReference type="PaxDb" id="121845-A0A1S3DED4"/>
<evidence type="ECO:0000313" key="3">
    <source>
        <dbReference type="RefSeq" id="XP_008480064.1"/>
    </source>
</evidence>
<dbReference type="RefSeq" id="XP_008480064.1">
    <property type="nucleotide sequence ID" value="XM_008481842.1"/>
</dbReference>
<evidence type="ECO:0000313" key="2">
    <source>
        <dbReference type="Proteomes" id="UP000079169"/>
    </source>
</evidence>
<accession>A0A1S3DED4</accession>
<feature type="region of interest" description="Disordered" evidence="1">
    <location>
        <begin position="1"/>
        <end position="119"/>
    </location>
</feature>
<feature type="compositionally biased region" description="Polar residues" evidence="1">
    <location>
        <begin position="42"/>
        <end position="56"/>
    </location>
</feature>
<feature type="non-terminal residue" evidence="3">
    <location>
        <position position="187"/>
    </location>
</feature>
<feature type="compositionally biased region" description="Polar residues" evidence="1">
    <location>
        <begin position="10"/>
        <end position="19"/>
    </location>
</feature>
<protein>
    <submittedName>
        <fullName evidence="3">Uncharacterized protein LOC103516855</fullName>
    </submittedName>
</protein>
<evidence type="ECO:0000256" key="1">
    <source>
        <dbReference type="SAM" id="MobiDB-lite"/>
    </source>
</evidence>
<dbReference type="AlphaFoldDB" id="A0A1S3DED4"/>
<gene>
    <name evidence="3" type="primary">LOC103516855</name>
</gene>